<feature type="transmembrane region" description="Helical" evidence="6">
    <location>
        <begin position="42"/>
        <end position="61"/>
    </location>
</feature>
<reference evidence="8 9" key="1">
    <citation type="submission" date="2017-03" db="EMBL/GenBank/DDBJ databases">
        <title>Genome sequence of Clostridium oryzae DSM 28571.</title>
        <authorList>
            <person name="Poehlein A."/>
            <person name="Daniel R."/>
        </authorList>
    </citation>
    <scope>NUCLEOTIDE SEQUENCE [LARGE SCALE GENOMIC DNA]</scope>
    <source>
        <strain evidence="8 9">DSM 28571</strain>
    </source>
</reference>
<keyword evidence="9" id="KW-1185">Reference proteome</keyword>
<proteinExistence type="inferred from homology"/>
<dbReference type="PANTHER" id="PTHR38459:SF5">
    <property type="entry name" value="CELL WALL TEICHOIC ACID GLYCOSYLATION PROTEIN GTCA"/>
    <property type="match status" value="1"/>
</dbReference>
<dbReference type="AlphaFoldDB" id="A0A1V4IMW6"/>
<gene>
    <name evidence="8" type="ORF">CLORY_22580</name>
</gene>
<dbReference type="STRING" id="1450648.CLORY_22580"/>
<evidence type="ECO:0000256" key="2">
    <source>
        <dbReference type="ARBA" id="ARBA00009399"/>
    </source>
</evidence>
<comment type="similarity">
    <text evidence="2">Belongs to the GtrA family.</text>
</comment>
<keyword evidence="3 6" id="KW-0812">Transmembrane</keyword>
<keyword evidence="5 6" id="KW-0472">Membrane</keyword>
<feature type="transmembrane region" description="Helical" evidence="6">
    <location>
        <begin position="15"/>
        <end position="36"/>
    </location>
</feature>
<dbReference type="InterPro" id="IPR007267">
    <property type="entry name" value="GtrA_DPMS_TM"/>
</dbReference>
<evidence type="ECO:0000256" key="4">
    <source>
        <dbReference type="ARBA" id="ARBA00022989"/>
    </source>
</evidence>
<protein>
    <submittedName>
        <fullName evidence="8">GtrA-like protein</fullName>
    </submittedName>
</protein>
<evidence type="ECO:0000259" key="7">
    <source>
        <dbReference type="Pfam" id="PF04138"/>
    </source>
</evidence>
<accession>A0A1V4IMW6</accession>
<dbReference type="Pfam" id="PF04138">
    <property type="entry name" value="GtrA_DPMS_TM"/>
    <property type="match status" value="1"/>
</dbReference>
<dbReference type="GO" id="GO:0000271">
    <property type="term" value="P:polysaccharide biosynthetic process"/>
    <property type="evidence" value="ECO:0007669"/>
    <property type="project" value="InterPro"/>
</dbReference>
<keyword evidence="4 6" id="KW-1133">Transmembrane helix</keyword>
<dbReference type="OrthoDB" id="361483at2"/>
<evidence type="ECO:0000313" key="8">
    <source>
        <dbReference type="EMBL" id="OPJ61392.1"/>
    </source>
</evidence>
<comment type="caution">
    <text evidence="8">The sequence shown here is derived from an EMBL/GenBank/DDBJ whole genome shotgun (WGS) entry which is preliminary data.</text>
</comment>
<evidence type="ECO:0000256" key="6">
    <source>
        <dbReference type="SAM" id="Phobius"/>
    </source>
</evidence>
<comment type="subcellular location">
    <subcellularLocation>
        <location evidence="1">Membrane</location>
        <topology evidence="1">Multi-pass membrane protein</topology>
    </subcellularLocation>
</comment>
<feature type="domain" description="GtrA/DPMS transmembrane" evidence="7">
    <location>
        <begin position="18"/>
        <end position="135"/>
    </location>
</feature>
<dbReference type="RefSeq" id="WP_079424393.1">
    <property type="nucleotide sequence ID" value="NZ_MZGV01000022.1"/>
</dbReference>
<dbReference type="EMBL" id="MZGV01000022">
    <property type="protein sequence ID" value="OPJ61392.1"/>
    <property type="molecule type" value="Genomic_DNA"/>
</dbReference>
<feature type="transmembrane region" description="Helical" evidence="6">
    <location>
        <begin position="82"/>
        <end position="106"/>
    </location>
</feature>
<feature type="transmembrane region" description="Helical" evidence="6">
    <location>
        <begin position="112"/>
        <end position="134"/>
    </location>
</feature>
<dbReference type="GO" id="GO:0005886">
    <property type="term" value="C:plasma membrane"/>
    <property type="evidence" value="ECO:0007669"/>
    <property type="project" value="TreeGrafter"/>
</dbReference>
<dbReference type="PANTHER" id="PTHR38459">
    <property type="entry name" value="PROPHAGE BACTOPRENOL-LINKED GLUCOSE TRANSLOCASE HOMOLOG"/>
    <property type="match status" value="1"/>
</dbReference>
<organism evidence="8 9">
    <name type="scientific">Clostridium oryzae</name>
    <dbReference type="NCBI Taxonomy" id="1450648"/>
    <lineage>
        <taxon>Bacteria</taxon>
        <taxon>Bacillati</taxon>
        <taxon>Bacillota</taxon>
        <taxon>Clostridia</taxon>
        <taxon>Eubacteriales</taxon>
        <taxon>Clostridiaceae</taxon>
        <taxon>Clostridium</taxon>
    </lineage>
</organism>
<evidence type="ECO:0000313" key="9">
    <source>
        <dbReference type="Proteomes" id="UP000190080"/>
    </source>
</evidence>
<evidence type="ECO:0000256" key="1">
    <source>
        <dbReference type="ARBA" id="ARBA00004141"/>
    </source>
</evidence>
<evidence type="ECO:0000256" key="5">
    <source>
        <dbReference type="ARBA" id="ARBA00023136"/>
    </source>
</evidence>
<sequence length="142" mass="16172">MVKPIVQQLIKYQELILYVFFGAATTAVNFAAYGILERLFNCNYLFSNTTAWILSVVFAYITNRKYVFLSGEKTFKGVIREFLSFVSCRFLSGGFDMGAMVIFISIVGLNDYTAKIITNVGIVIINYVFSKLVIFRKKVRPL</sequence>
<evidence type="ECO:0000256" key="3">
    <source>
        <dbReference type="ARBA" id="ARBA00022692"/>
    </source>
</evidence>
<name>A0A1V4IMW6_9CLOT</name>
<dbReference type="Proteomes" id="UP000190080">
    <property type="component" value="Unassembled WGS sequence"/>
</dbReference>
<dbReference type="InterPro" id="IPR051401">
    <property type="entry name" value="GtrA_CellWall_Glycosyl"/>
</dbReference>